<comment type="caution">
    <text evidence="1">The sequence shown here is derived from an EMBL/GenBank/DDBJ whole genome shotgun (WGS) entry which is preliminary data.</text>
</comment>
<proteinExistence type="predicted"/>
<name>A0ACC0JN87_CHOFU</name>
<dbReference type="EMBL" id="CM046119">
    <property type="protein sequence ID" value="KAI8425529.1"/>
    <property type="molecule type" value="Genomic_DNA"/>
</dbReference>
<sequence>MSGGSKWITPFVKQCFVTSGVSMNLMSHGLVVGFTSALLPQLRTSKIIPVDEASGSWIASVISIALVTGALTLPFIMNSLGRRAANFISVIIMLTGWFTIILAKSISALILARFLQGFSMGLSTSLCSVLIGEYTSPKNRGAFLTTISLAIACGTLITHALGNYYHWQVIALVCAFITFVNLMIVMNSPESPSYLVSKGRYDECRIAFHWLRGYEEDDELEKMIKTDMENKEEKFLHKKSERKLEYYKNVFRKKEFYKPLILVVHLYMIGQWSGANILAAYTQDIFHTIIGKDVDISLMIISMDIQRIISNACAIIVIRKVRRRPMLISTISINFLSFATIGTYAYFKSYNLLPYDHPFIGIILIHIHMFSIATGSVPLPNIIAGEVFPLEYKGLAGTISVLFLSMNLFITLKCNPFFFNSIGLHGTYWLYAGVVSFCLSVSWIMLPETKDRTLQDIEEEFRGRSSNFVSADESVNSIMFEDAMNLNNMK</sequence>
<accession>A0ACC0JN87</accession>
<organism evidence="1 2">
    <name type="scientific">Choristoneura fumiferana</name>
    <name type="common">Spruce budworm moth</name>
    <name type="synonym">Archips fumiferana</name>
    <dbReference type="NCBI Taxonomy" id="7141"/>
    <lineage>
        <taxon>Eukaryota</taxon>
        <taxon>Metazoa</taxon>
        <taxon>Ecdysozoa</taxon>
        <taxon>Arthropoda</taxon>
        <taxon>Hexapoda</taxon>
        <taxon>Insecta</taxon>
        <taxon>Pterygota</taxon>
        <taxon>Neoptera</taxon>
        <taxon>Endopterygota</taxon>
        <taxon>Lepidoptera</taxon>
        <taxon>Glossata</taxon>
        <taxon>Ditrysia</taxon>
        <taxon>Tortricoidea</taxon>
        <taxon>Tortricidae</taxon>
        <taxon>Tortricinae</taxon>
        <taxon>Choristoneura</taxon>
    </lineage>
</organism>
<gene>
    <name evidence="1" type="ORF">MSG28_011355</name>
</gene>
<evidence type="ECO:0000313" key="1">
    <source>
        <dbReference type="EMBL" id="KAI8425529.1"/>
    </source>
</evidence>
<protein>
    <submittedName>
        <fullName evidence="1">Uncharacterized protein</fullName>
    </submittedName>
</protein>
<dbReference type="Proteomes" id="UP001064048">
    <property type="component" value="Chromosome 19"/>
</dbReference>
<evidence type="ECO:0000313" key="2">
    <source>
        <dbReference type="Proteomes" id="UP001064048"/>
    </source>
</evidence>
<keyword evidence="2" id="KW-1185">Reference proteome</keyword>
<reference evidence="1 2" key="1">
    <citation type="journal article" date="2022" name="Genome Biol. Evol.">
        <title>The Spruce Budworm Genome: Reconstructing the Evolutionary History of Antifreeze Proteins.</title>
        <authorList>
            <person name="Beliveau C."/>
            <person name="Gagne P."/>
            <person name="Picq S."/>
            <person name="Vernygora O."/>
            <person name="Keeling C.I."/>
            <person name="Pinkney K."/>
            <person name="Doucet D."/>
            <person name="Wen F."/>
            <person name="Johnston J.S."/>
            <person name="Maaroufi H."/>
            <person name="Boyle B."/>
            <person name="Laroche J."/>
            <person name="Dewar K."/>
            <person name="Juretic N."/>
            <person name="Blackburn G."/>
            <person name="Nisole A."/>
            <person name="Brunet B."/>
            <person name="Brandao M."/>
            <person name="Lumley L."/>
            <person name="Duan J."/>
            <person name="Quan G."/>
            <person name="Lucarotti C.J."/>
            <person name="Roe A.D."/>
            <person name="Sperling F.A.H."/>
            <person name="Levesque R.C."/>
            <person name="Cusson M."/>
        </authorList>
    </citation>
    <scope>NUCLEOTIDE SEQUENCE [LARGE SCALE GENOMIC DNA]</scope>
    <source>
        <strain evidence="1">Glfc:IPQL:Cfum</strain>
    </source>
</reference>